<keyword evidence="3" id="KW-0238">DNA-binding</keyword>
<dbReference type="OrthoDB" id="3636008at2"/>
<keyword evidence="2" id="KW-0805">Transcription regulation</keyword>
<comment type="caution">
    <text evidence="6">The sequence shown here is derived from an EMBL/GenBank/DDBJ whole genome shotgun (WGS) entry which is preliminary data.</text>
</comment>
<dbReference type="Pfam" id="PF03466">
    <property type="entry name" value="LysR_substrate"/>
    <property type="match status" value="1"/>
</dbReference>
<dbReference type="Gene3D" id="3.40.190.10">
    <property type="entry name" value="Periplasmic binding protein-like II"/>
    <property type="match status" value="2"/>
</dbReference>
<dbReference type="FunFam" id="1.10.10.10:FF:000001">
    <property type="entry name" value="LysR family transcriptional regulator"/>
    <property type="match status" value="1"/>
</dbReference>
<evidence type="ECO:0000313" key="7">
    <source>
        <dbReference type="Proteomes" id="UP000272474"/>
    </source>
</evidence>
<dbReference type="Pfam" id="PF00126">
    <property type="entry name" value="HTH_1"/>
    <property type="match status" value="1"/>
</dbReference>
<dbReference type="Gene3D" id="1.10.10.10">
    <property type="entry name" value="Winged helix-like DNA-binding domain superfamily/Winged helix DNA-binding domain"/>
    <property type="match status" value="1"/>
</dbReference>
<dbReference type="InterPro" id="IPR000847">
    <property type="entry name" value="LysR_HTH_N"/>
</dbReference>
<dbReference type="SUPFAM" id="SSF53850">
    <property type="entry name" value="Periplasmic binding protein-like II"/>
    <property type="match status" value="1"/>
</dbReference>
<dbReference type="PANTHER" id="PTHR30346">
    <property type="entry name" value="TRANSCRIPTIONAL DUAL REGULATOR HCAR-RELATED"/>
    <property type="match status" value="1"/>
</dbReference>
<protein>
    <submittedName>
        <fullName evidence="6">LysR family transcriptional regulator</fullName>
    </submittedName>
</protein>
<dbReference type="SUPFAM" id="SSF46785">
    <property type="entry name" value="Winged helix' DNA-binding domain"/>
    <property type="match status" value="1"/>
</dbReference>
<sequence>MDLSSAYNYRLDWIASFVAVAREGGFSAAAKSLYRSQPRVSSHIGELENVLGAKLFDRSVQPVALTPEGRALLPHAEEILSRLEVFSEVAGAADGVVRGEARVGMYPSAAAFLYPALVRRLRRTAPTVRTTLVEGPTLSLENLLAAGDIDLALRPVLPLVRDERLMNRWLWSEPLVVVVPTGHPLAGQGPVHLRQVASYPLVTIGEAAEDSPRQFETNLAFAEAGIRPVIAFQTNQPQTLASLVRGGLGVGVTNALAMMTANCAGVELLPLAESHIQRHVALWWRADRGESPVVALLKDTIAALPAPRLPQAPAADRAAA</sequence>
<dbReference type="GO" id="GO:0003700">
    <property type="term" value="F:DNA-binding transcription factor activity"/>
    <property type="evidence" value="ECO:0007669"/>
    <property type="project" value="InterPro"/>
</dbReference>
<dbReference type="CDD" id="cd05466">
    <property type="entry name" value="PBP2_LTTR_substrate"/>
    <property type="match status" value="1"/>
</dbReference>
<dbReference type="InterPro" id="IPR036390">
    <property type="entry name" value="WH_DNA-bd_sf"/>
</dbReference>
<keyword evidence="7" id="KW-1185">Reference proteome</keyword>
<dbReference type="EMBL" id="RBAL01000022">
    <property type="protein sequence ID" value="RKN37790.1"/>
    <property type="molecule type" value="Genomic_DNA"/>
</dbReference>
<evidence type="ECO:0000256" key="4">
    <source>
        <dbReference type="ARBA" id="ARBA00023163"/>
    </source>
</evidence>
<evidence type="ECO:0000313" key="6">
    <source>
        <dbReference type="EMBL" id="RKN37790.1"/>
    </source>
</evidence>
<evidence type="ECO:0000256" key="1">
    <source>
        <dbReference type="ARBA" id="ARBA00009437"/>
    </source>
</evidence>
<dbReference type="GO" id="GO:0032993">
    <property type="term" value="C:protein-DNA complex"/>
    <property type="evidence" value="ECO:0007669"/>
    <property type="project" value="TreeGrafter"/>
</dbReference>
<proteinExistence type="inferred from homology"/>
<dbReference type="InterPro" id="IPR036388">
    <property type="entry name" value="WH-like_DNA-bd_sf"/>
</dbReference>
<reference evidence="6 7" key="1">
    <citation type="journal article" date="2014" name="Int. J. Syst. Evol. Microbiol.">
        <title>Streptomyces hoynatensis sp. nov., isolated from deep marine sediment.</title>
        <authorList>
            <person name="Veyisoglu A."/>
            <person name="Sahin N."/>
        </authorList>
    </citation>
    <scope>NUCLEOTIDE SEQUENCE [LARGE SCALE GENOMIC DNA]</scope>
    <source>
        <strain evidence="6 7">KCTC 29097</strain>
    </source>
</reference>
<dbReference type="PROSITE" id="PS50931">
    <property type="entry name" value="HTH_LYSR"/>
    <property type="match status" value="1"/>
</dbReference>
<name>A0A3A9YP57_9ACTN</name>
<evidence type="ECO:0000256" key="2">
    <source>
        <dbReference type="ARBA" id="ARBA00023015"/>
    </source>
</evidence>
<evidence type="ECO:0000256" key="3">
    <source>
        <dbReference type="ARBA" id="ARBA00023125"/>
    </source>
</evidence>
<dbReference type="PRINTS" id="PR00039">
    <property type="entry name" value="HTHLYSR"/>
</dbReference>
<accession>A0A3A9YP57</accession>
<keyword evidence="4" id="KW-0804">Transcription</keyword>
<gene>
    <name evidence="6" type="ORF">D7294_26955</name>
</gene>
<dbReference type="AlphaFoldDB" id="A0A3A9YP57"/>
<evidence type="ECO:0000259" key="5">
    <source>
        <dbReference type="PROSITE" id="PS50931"/>
    </source>
</evidence>
<dbReference type="Proteomes" id="UP000272474">
    <property type="component" value="Unassembled WGS sequence"/>
</dbReference>
<dbReference type="PANTHER" id="PTHR30346:SF29">
    <property type="entry name" value="LYSR SUBSTRATE-BINDING"/>
    <property type="match status" value="1"/>
</dbReference>
<feature type="domain" description="HTH lysR-type" evidence="5">
    <location>
        <begin position="9"/>
        <end position="66"/>
    </location>
</feature>
<organism evidence="6 7">
    <name type="scientific">Streptomyces hoynatensis</name>
    <dbReference type="NCBI Taxonomy" id="1141874"/>
    <lineage>
        <taxon>Bacteria</taxon>
        <taxon>Bacillati</taxon>
        <taxon>Actinomycetota</taxon>
        <taxon>Actinomycetes</taxon>
        <taxon>Kitasatosporales</taxon>
        <taxon>Streptomycetaceae</taxon>
        <taxon>Streptomyces</taxon>
    </lineage>
</organism>
<dbReference type="GO" id="GO:0003677">
    <property type="term" value="F:DNA binding"/>
    <property type="evidence" value="ECO:0007669"/>
    <property type="project" value="UniProtKB-KW"/>
</dbReference>
<comment type="similarity">
    <text evidence="1">Belongs to the LysR transcriptional regulatory family.</text>
</comment>
<dbReference type="InterPro" id="IPR005119">
    <property type="entry name" value="LysR_subst-bd"/>
</dbReference>
<dbReference type="RefSeq" id="WP_120684322.1">
    <property type="nucleotide sequence ID" value="NZ_RBAL01000022.1"/>
</dbReference>